<evidence type="ECO:0000313" key="3">
    <source>
        <dbReference type="Proteomes" id="UP000187209"/>
    </source>
</evidence>
<keyword evidence="3" id="KW-1185">Reference proteome</keyword>
<dbReference type="PANTHER" id="PTHR11060:SF0">
    <property type="entry name" value="PROTEIN MEMO1"/>
    <property type="match status" value="1"/>
</dbReference>
<dbReference type="Pfam" id="PF01875">
    <property type="entry name" value="Memo"/>
    <property type="match status" value="1"/>
</dbReference>
<dbReference type="CDD" id="cd07361">
    <property type="entry name" value="MEMO_like"/>
    <property type="match status" value="1"/>
</dbReference>
<dbReference type="AlphaFoldDB" id="A0A1R2CAH8"/>
<dbReference type="Gene3D" id="3.40.830.10">
    <property type="entry name" value="LigB-like"/>
    <property type="match status" value="1"/>
</dbReference>
<organism evidence="2 3">
    <name type="scientific">Stentor coeruleus</name>
    <dbReference type="NCBI Taxonomy" id="5963"/>
    <lineage>
        <taxon>Eukaryota</taxon>
        <taxon>Sar</taxon>
        <taxon>Alveolata</taxon>
        <taxon>Ciliophora</taxon>
        <taxon>Postciliodesmatophora</taxon>
        <taxon>Heterotrichea</taxon>
        <taxon>Heterotrichida</taxon>
        <taxon>Stentoridae</taxon>
        <taxon>Stentor</taxon>
    </lineage>
</organism>
<comment type="similarity">
    <text evidence="1">Belongs to the MEMO1 family.</text>
</comment>
<name>A0A1R2CAH8_9CILI</name>
<dbReference type="HAMAP" id="MF_00055">
    <property type="entry name" value="MEMO1"/>
    <property type="match status" value="1"/>
</dbReference>
<evidence type="ECO:0000256" key="1">
    <source>
        <dbReference type="ARBA" id="ARBA00006315"/>
    </source>
</evidence>
<gene>
    <name evidence="2" type="ORF">SteCoe_12575</name>
</gene>
<dbReference type="PANTHER" id="PTHR11060">
    <property type="entry name" value="PROTEIN MEMO1"/>
    <property type="match status" value="1"/>
</dbReference>
<dbReference type="OrthoDB" id="417112at2759"/>
<sequence length="294" mass="33109">MARINLEGVRRASHAGSWYSAGSEVLNSELDSYLAAAPVTHPRTKMIIGPHAGYEYSGPTAAWSYKNIDVSQYSTVFLLGPSHHSYIKGCSLPCSGIYSTPIGEIPIHMHIVGDLMQNTKFTMLKKRDEEKEHSLEMHLPYLRKIFGNKQFQLVPIMVGDINVQTAKEYGRILAGYFRNPENLFVISSDFCHWGDNFDFKPYDRSKGQIFEFIEFLDRSGMGFIEKNDLEGFAKYLDSTGNTICGCNPIMIAMSTIAESGLEVETTFVRYAQSNPVRNQREFSVSYAASVTYLK</sequence>
<dbReference type="NCBIfam" id="TIGR04336">
    <property type="entry name" value="AmmeMemoSam_B"/>
    <property type="match status" value="1"/>
</dbReference>
<dbReference type="Proteomes" id="UP000187209">
    <property type="component" value="Unassembled WGS sequence"/>
</dbReference>
<reference evidence="2 3" key="1">
    <citation type="submission" date="2016-11" db="EMBL/GenBank/DDBJ databases">
        <title>The macronuclear genome of Stentor coeruleus: a giant cell with tiny introns.</title>
        <authorList>
            <person name="Slabodnick M."/>
            <person name="Ruby J.G."/>
            <person name="Reiff S.B."/>
            <person name="Swart E.C."/>
            <person name="Gosai S."/>
            <person name="Prabakaran S."/>
            <person name="Witkowska E."/>
            <person name="Larue G.E."/>
            <person name="Fisher S."/>
            <person name="Freeman R.M."/>
            <person name="Gunawardena J."/>
            <person name="Chu W."/>
            <person name="Stover N.A."/>
            <person name="Gregory B.D."/>
            <person name="Nowacki M."/>
            <person name="Derisi J."/>
            <person name="Roy S.W."/>
            <person name="Marshall W.F."/>
            <person name="Sood P."/>
        </authorList>
    </citation>
    <scope>NUCLEOTIDE SEQUENCE [LARGE SCALE GENOMIC DNA]</scope>
    <source>
        <strain evidence="2">WM001</strain>
    </source>
</reference>
<comment type="caution">
    <text evidence="2">The sequence shown here is derived from an EMBL/GenBank/DDBJ whole genome shotgun (WGS) entry which is preliminary data.</text>
</comment>
<accession>A0A1R2CAH8</accession>
<protein>
    <submittedName>
        <fullName evidence="2">Uncharacterized protein</fullName>
    </submittedName>
</protein>
<proteinExistence type="inferred from homology"/>
<dbReference type="EMBL" id="MPUH01000219">
    <property type="protein sequence ID" value="OMJ86007.1"/>
    <property type="molecule type" value="Genomic_DNA"/>
</dbReference>
<evidence type="ECO:0000313" key="2">
    <source>
        <dbReference type="EMBL" id="OMJ86007.1"/>
    </source>
</evidence>
<dbReference type="InterPro" id="IPR002737">
    <property type="entry name" value="MEMO1_fam"/>
</dbReference>